<evidence type="ECO:0000313" key="7">
    <source>
        <dbReference type="EMBL" id="WPD18953.1"/>
    </source>
</evidence>
<sequence length="380" mass="40567">MGVLDRRLLKTLDLPLIALVMVLMACGLVLIAVAVRARGMMDLVEKQAIFAAVGLVLMLALTLWVDYRVLPRIQWYLYGAAVAGLAAMLVVAPEINGCRCWIQAGPVSIQPAEFVKPILILVLADWLARREDRPWTWLDLVPVAAMVAPPALLVLKQPDLGTVLVFAGITGGMLLMAGYPLGRLAALAVGGLAAAVALVWAQLRFPDRIALLEPHQLMRLVVFLNPYNDGQNGLGAGYHVLQARLAVGNGRLFGQGLTGPTQTATSFLPEPQTDFIFAVAAETLGFVGTTALVLLLLTLLLRALHDATQAADTYGMLLGAGVVAMMATHFVINAGMTVGLMPITGLPLPFISYGGSNLMTNCIGLGLLMSAYARRHKILF</sequence>
<feature type="transmembrane region" description="Helical" evidence="6">
    <location>
        <begin position="73"/>
        <end position="92"/>
    </location>
</feature>
<evidence type="ECO:0000256" key="6">
    <source>
        <dbReference type="SAM" id="Phobius"/>
    </source>
</evidence>
<keyword evidence="8" id="KW-1185">Reference proteome</keyword>
<proteinExistence type="predicted"/>
<dbReference type="PANTHER" id="PTHR30474">
    <property type="entry name" value="CELL CYCLE PROTEIN"/>
    <property type="match status" value="1"/>
</dbReference>
<keyword evidence="5 6" id="KW-0472">Membrane</keyword>
<dbReference type="PANTHER" id="PTHR30474:SF14">
    <property type="entry name" value="CELL CYCLE PROTEIN"/>
    <property type="match status" value="1"/>
</dbReference>
<keyword evidence="2 6" id="KW-0812">Transmembrane</keyword>
<dbReference type="EMBL" id="CP132508">
    <property type="protein sequence ID" value="WPD18953.1"/>
    <property type="molecule type" value="Genomic_DNA"/>
</dbReference>
<dbReference type="Proteomes" id="UP001304683">
    <property type="component" value="Chromosome"/>
</dbReference>
<feature type="transmembrane region" description="Helical" evidence="6">
    <location>
        <begin position="275"/>
        <end position="301"/>
    </location>
</feature>
<protein>
    <submittedName>
        <fullName evidence="7">Rod shape-determining protein RodA</fullName>
    </submittedName>
</protein>
<dbReference type="Pfam" id="PF01098">
    <property type="entry name" value="FTSW_RODA_SPOVE"/>
    <property type="match status" value="1"/>
</dbReference>
<accession>A0ABZ0QPL1</accession>
<dbReference type="RefSeq" id="WP_318750661.1">
    <property type="nucleotide sequence ID" value="NZ_CP132508.1"/>
</dbReference>
<feature type="transmembrane region" description="Helical" evidence="6">
    <location>
        <begin position="135"/>
        <end position="154"/>
    </location>
</feature>
<dbReference type="InterPro" id="IPR001182">
    <property type="entry name" value="FtsW/RodA"/>
</dbReference>
<feature type="transmembrane region" description="Helical" evidence="6">
    <location>
        <begin position="160"/>
        <end position="177"/>
    </location>
</feature>
<feature type="transmembrane region" description="Helical" evidence="6">
    <location>
        <begin position="184"/>
        <end position="203"/>
    </location>
</feature>
<keyword evidence="3" id="KW-0133">Cell shape</keyword>
<evidence type="ECO:0000256" key="5">
    <source>
        <dbReference type="ARBA" id="ARBA00023136"/>
    </source>
</evidence>
<gene>
    <name evidence="7" type="primary">rodA</name>
    <name evidence="7" type="ORF">Q5761_11425</name>
</gene>
<evidence type="ECO:0000313" key="8">
    <source>
        <dbReference type="Proteomes" id="UP001304683"/>
    </source>
</evidence>
<keyword evidence="4 6" id="KW-1133">Transmembrane helix</keyword>
<feature type="transmembrane region" description="Helical" evidence="6">
    <location>
        <begin position="47"/>
        <end position="67"/>
    </location>
</feature>
<evidence type="ECO:0000256" key="4">
    <source>
        <dbReference type="ARBA" id="ARBA00022989"/>
    </source>
</evidence>
<dbReference type="InterPro" id="IPR011923">
    <property type="entry name" value="RodA/MrdB"/>
</dbReference>
<evidence type="ECO:0000256" key="3">
    <source>
        <dbReference type="ARBA" id="ARBA00022960"/>
    </source>
</evidence>
<organism evidence="7 8">
    <name type="scientific">Thermaerobacter composti</name>
    <dbReference type="NCBI Taxonomy" id="554949"/>
    <lineage>
        <taxon>Bacteria</taxon>
        <taxon>Bacillati</taxon>
        <taxon>Bacillota</taxon>
        <taxon>Clostridia</taxon>
        <taxon>Eubacteriales</taxon>
        <taxon>Clostridiales Family XVII. Incertae Sedis</taxon>
        <taxon>Thermaerobacter</taxon>
    </lineage>
</organism>
<feature type="transmembrane region" description="Helical" evidence="6">
    <location>
        <begin position="14"/>
        <end position="35"/>
    </location>
</feature>
<feature type="transmembrane region" description="Helical" evidence="6">
    <location>
        <begin position="352"/>
        <end position="373"/>
    </location>
</feature>
<dbReference type="NCBIfam" id="TIGR02210">
    <property type="entry name" value="rodA_shape"/>
    <property type="match status" value="1"/>
</dbReference>
<feature type="transmembrane region" description="Helical" evidence="6">
    <location>
        <begin position="313"/>
        <end position="332"/>
    </location>
</feature>
<name>A0ABZ0QPL1_9FIRM</name>
<evidence type="ECO:0000256" key="1">
    <source>
        <dbReference type="ARBA" id="ARBA00004141"/>
    </source>
</evidence>
<comment type="subcellular location">
    <subcellularLocation>
        <location evidence="1">Membrane</location>
        <topology evidence="1">Multi-pass membrane protein</topology>
    </subcellularLocation>
</comment>
<evidence type="ECO:0000256" key="2">
    <source>
        <dbReference type="ARBA" id="ARBA00022692"/>
    </source>
</evidence>
<reference evidence="7 8" key="1">
    <citation type="submission" date="2023-08" db="EMBL/GenBank/DDBJ databases">
        <title>Genome sequence of Thermaerobacter compostii strain Ins1, a spore-forming filamentous bacterium isolated from a deep geothermal reservoir.</title>
        <authorList>
            <person name="Bregnard D."/>
            <person name="Gonzalez D."/>
            <person name="Junier P."/>
        </authorList>
    </citation>
    <scope>NUCLEOTIDE SEQUENCE [LARGE SCALE GENOMIC DNA]</scope>
    <source>
        <strain evidence="7 8">Ins1</strain>
    </source>
</reference>
<dbReference type="PROSITE" id="PS51257">
    <property type="entry name" value="PROKAR_LIPOPROTEIN"/>
    <property type="match status" value="1"/>
</dbReference>